<evidence type="ECO:0000256" key="6">
    <source>
        <dbReference type="ARBA" id="ARBA00023163"/>
    </source>
</evidence>
<evidence type="ECO:0000313" key="12">
    <source>
        <dbReference type="EMBL" id="KAK2070221.1"/>
    </source>
</evidence>
<dbReference type="Pfam" id="PF04082">
    <property type="entry name" value="Fungal_trans"/>
    <property type="match status" value="1"/>
</dbReference>
<dbReference type="GO" id="GO:0008270">
    <property type="term" value="F:zinc ion binding"/>
    <property type="evidence" value="ECO:0007669"/>
    <property type="project" value="UniProtKB-KW"/>
</dbReference>
<dbReference type="PANTHER" id="PTHR47660:SF2">
    <property type="entry name" value="TRANSCRIPTION FACTOR WITH C2H2 AND ZN(2)-CYS(6) DNA BINDING DOMAIN (EUROFUNG)"/>
    <property type="match status" value="1"/>
</dbReference>
<evidence type="ECO:0000256" key="9">
    <source>
        <dbReference type="SAM" id="MobiDB-lite"/>
    </source>
</evidence>
<dbReference type="Pfam" id="PF00096">
    <property type="entry name" value="zf-C2H2"/>
    <property type="match status" value="1"/>
</dbReference>
<dbReference type="Gene3D" id="4.10.240.10">
    <property type="entry name" value="Zn(2)-C6 fungal-type DNA-binding domain"/>
    <property type="match status" value="1"/>
</dbReference>
<evidence type="ECO:0000256" key="4">
    <source>
        <dbReference type="ARBA" id="ARBA00022833"/>
    </source>
</evidence>
<evidence type="ECO:0000256" key="1">
    <source>
        <dbReference type="ARBA" id="ARBA00022723"/>
    </source>
</evidence>
<sequence length="956" mass="105338">MVFCAYCGKSFTRKEHLERHIPSHTNVKPHRCSACQLSFARRDLLQRHHSTYHEARDPTDPLPPGGIATITGRTPIACQNCANAKTGCDKRVPCSRCAEKNLPCAARFARRSSKAAVRAAQASAAFRGALAQNPTPMPQPQTVNPSFMDVDSDMQKSDPCTSPSSALDGGVVGLQAHSHSHSHSHAHSHAHSQQGSSPKRSSPPHSHSHLSPTDCPSPHGRADGGLDDFMHLGHDFPAHESSYQDLLAWPEYPIDLDMYAGSLPLAARTDISMPTFNELSDASAASEPMTSTSSRGSVHTRDLSMAAPTDSSIPEFEVVVAAEGAWNLARCNPPTFTGSCPRTAIVHLECLEQKSKQEGTWNSLEKYMQQVDWDASDLASVVPLTSRTRDKMLAITQSFLHKALDIHRGSINGYPKAGYATPNDFNFIVLPPSKILEYFLRSYVRSLSVYYPLVVAGCVDPNEMLQNNQASTLLVLLMIAQGAAAMPTAEARWLSAGLTETCRISLFDIVEKDVELSADPVALRCALLFIVLGAWSGDKWLMDIAMGQRGMYISMLKHAGMLEPQPSMIPTWNKTTSAELQWRAWLHREAQNRMVYNWVMIDQELSLFHDVAPLLSVTDLLCPLPGPEALWMSPNSERWLTAVQSVYGCTANVNPQLLAAPSLTPSLCDLFQDFLHDNLSHRQNSLSPHQLRLLLHPIQALLNHLGQLLSCFTDVLSTRRAPARSVSKSSTQERLEEVQTLLQKWFELAIAYHDAHPECPVTRCNIIMYHLLSLNAVTSFPECERLARKEGFDGTHWELSLRHRRCIFQSEEAVFHCGQVFRLLRAMPQDRRPNWWSAALYRATLILWVDSACRLDPNFQPAERADAGRAAPGSSSAPVAIDQVLAADPAIIAYMWNGDGVAVLTGPDGAAVTLDQPAAVLAYSVRQIESGFSCRIADGIKRKLIALGKNWNGVSV</sequence>
<dbReference type="GO" id="GO:0003677">
    <property type="term" value="F:DNA binding"/>
    <property type="evidence" value="ECO:0007669"/>
    <property type="project" value="InterPro"/>
</dbReference>
<keyword evidence="6" id="KW-0804">Transcription</keyword>
<evidence type="ECO:0000256" key="2">
    <source>
        <dbReference type="ARBA" id="ARBA00022737"/>
    </source>
</evidence>
<dbReference type="CDD" id="cd12148">
    <property type="entry name" value="fungal_TF_MHR"/>
    <property type="match status" value="1"/>
</dbReference>
<feature type="domain" description="C2H2-type" evidence="11">
    <location>
        <begin position="30"/>
        <end position="58"/>
    </location>
</feature>
<dbReference type="InterPro" id="IPR013087">
    <property type="entry name" value="Znf_C2H2_type"/>
</dbReference>
<keyword evidence="13" id="KW-1185">Reference proteome</keyword>
<protein>
    <recommendedName>
        <fullName evidence="14">Transcription factor Pig1p</fullName>
    </recommendedName>
</protein>
<dbReference type="EMBL" id="JAQQPM010000003">
    <property type="protein sequence ID" value="KAK2070221.1"/>
    <property type="molecule type" value="Genomic_DNA"/>
</dbReference>
<dbReference type="SUPFAM" id="SSF57667">
    <property type="entry name" value="beta-beta-alpha zinc fingers"/>
    <property type="match status" value="1"/>
</dbReference>
<comment type="caution">
    <text evidence="12">The sequence shown here is derived from an EMBL/GenBank/DDBJ whole genome shotgun (WGS) entry which is preliminary data.</text>
</comment>
<evidence type="ECO:0008006" key="14">
    <source>
        <dbReference type="Google" id="ProtNLM"/>
    </source>
</evidence>
<keyword evidence="2" id="KW-0677">Repeat</keyword>
<dbReference type="InterPro" id="IPR007219">
    <property type="entry name" value="XnlR_reg_dom"/>
</dbReference>
<evidence type="ECO:0000256" key="7">
    <source>
        <dbReference type="ARBA" id="ARBA00023242"/>
    </source>
</evidence>
<feature type="domain" description="Zn(2)-C6 fungal-type" evidence="10">
    <location>
        <begin position="77"/>
        <end position="104"/>
    </location>
</feature>
<dbReference type="Gene3D" id="3.30.160.60">
    <property type="entry name" value="Classic Zinc Finger"/>
    <property type="match status" value="2"/>
</dbReference>
<keyword evidence="1" id="KW-0479">Metal-binding</keyword>
<dbReference type="InterPro" id="IPR036864">
    <property type="entry name" value="Zn2-C6_fun-type_DNA-bd_sf"/>
</dbReference>
<dbReference type="CDD" id="cd00067">
    <property type="entry name" value="GAL4"/>
    <property type="match status" value="1"/>
</dbReference>
<dbReference type="SMART" id="SM00355">
    <property type="entry name" value="ZnF_C2H2"/>
    <property type="match status" value="2"/>
</dbReference>
<evidence type="ECO:0000256" key="5">
    <source>
        <dbReference type="ARBA" id="ARBA00023015"/>
    </source>
</evidence>
<feature type="compositionally biased region" description="Basic residues" evidence="9">
    <location>
        <begin position="178"/>
        <end position="190"/>
    </location>
</feature>
<keyword evidence="4" id="KW-0862">Zinc</keyword>
<evidence type="ECO:0000259" key="11">
    <source>
        <dbReference type="PROSITE" id="PS50157"/>
    </source>
</evidence>
<accession>A0AAD9I311</accession>
<reference evidence="12" key="1">
    <citation type="journal article" date="2023" name="Mol. Plant Microbe Interact.">
        <title>Elucidating the Obligate Nature and Biological Capacity of an Invasive Fungal Corn Pathogen.</title>
        <authorList>
            <person name="MacCready J.S."/>
            <person name="Roggenkamp E.M."/>
            <person name="Gdanetz K."/>
            <person name="Chilvers M.I."/>
        </authorList>
    </citation>
    <scope>NUCLEOTIDE SEQUENCE</scope>
    <source>
        <strain evidence="12">PM02</strain>
    </source>
</reference>
<dbReference type="FunFam" id="3.30.160.60:FF:000100">
    <property type="entry name" value="Zinc finger 45-like"/>
    <property type="match status" value="1"/>
</dbReference>
<name>A0AAD9I311_9PEZI</name>
<dbReference type="Pfam" id="PF00172">
    <property type="entry name" value="Zn_clus"/>
    <property type="match status" value="1"/>
</dbReference>
<dbReference type="InterPro" id="IPR001138">
    <property type="entry name" value="Zn2Cys6_DnaBD"/>
</dbReference>
<proteinExistence type="predicted"/>
<evidence type="ECO:0000256" key="3">
    <source>
        <dbReference type="ARBA" id="ARBA00022771"/>
    </source>
</evidence>
<dbReference type="GO" id="GO:0000981">
    <property type="term" value="F:DNA-binding transcription factor activity, RNA polymerase II-specific"/>
    <property type="evidence" value="ECO:0007669"/>
    <property type="project" value="InterPro"/>
</dbReference>
<evidence type="ECO:0000259" key="10">
    <source>
        <dbReference type="PROSITE" id="PS50048"/>
    </source>
</evidence>
<dbReference type="InterPro" id="IPR036236">
    <property type="entry name" value="Znf_C2H2_sf"/>
</dbReference>
<evidence type="ECO:0000256" key="8">
    <source>
        <dbReference type="PROSITE-ProRule" id="PRU00042"/>
    </source>
</evidence>
<dbReference type="PROSITE" id="PS00463">
    <property type="entry name" value="ZN2_CY6_FUNGAL_1"/>
    <property type="match status" value="1"/>
</dbReference>
<dbReference type="PROSITE" id="PS00028">
    <property type="entry name" value="ZINC_FINGER_C2H2_1"/>
    <property type="match status" value="2"/>
</dbReference>
<dbReference type="AlphaFoldDB" id="A0AAD9I311"/>
<dbReference type="SMART" id="SM00066">
    <property type="entry name" value="GAL4"/>
    <property type="match status" value="1"/>
</dbReference>
<keyword evidence="7" id="KW-0539">Nucleus</keyword>
<feature type="region of interest" description="Disordered" evidence="9">
    <location>
        <begin position="129"/>
        <end position="226"/>
    </location>
</feature>
<gene>
    <name evidence="12" type="ORF">P8C59_004734</name>
</gene>
<keyword evidence="5" id="KW-0805">Transcription regulation</keyword>
<dbReference type="PANTHER" id="PTHR47660">
    <property type="entry name" value="TRANSCRIPTION FACTOR WITH C2H2 AND ZN(2)-CYS(6) DNA BINDING DOMAIN (EUROFUNG)-RELATED-RELATED"/>
    <property type="match status" value="1"/>
</dbReference>
<dbReference type="PROSITE" id="PS50157">
    <property type="entry name" value="ZINC_FINGER_C2H2_2"/>
    <property type="match status" value="2"/>
</dbReference>
<feature type="domain" description="C2H2-type" evidence="11">
    <location>
        <begin position="2"/>
        <end position="29"/>
    </location>
</feature>
<keyword evidence="3 8" id="KW-0863">Zinc-finger</keyword>
<dbReference type="GO" id="GO:0006351">
    <property type="term" value="P:DNA-templated transcription"/>
    <property type="evidence" value="ECO:0007669"/>
    <property type="project" value="InterPro"/>
</dbReference>
<dbReference type="Proteomes" id="UP001217918">
    <property type="component" value="Unassembled WGS sequence"/>
</dbReference>
<organism evidence="12 13">
    <name type="scientific">Phyllachora maydis</name>
    <dbReference type="NCBI Taxonomy" id="1825666"/>
    <lineage>
        <taxon>Eukaryota</taxon>
        <taxon>Fungi</taxon>
        <taxon>Dikarya</taxon>
        <taxon>Ascomycota</taxon>
        <taxon>Pezizomycotina</taxon>
        <taxon>Sordariomycetes</taxon>
        <taxon>Sordariomycetidae</taxon>
        <taxon>Phyllachorales</taxon>
        <taxon>Phyllachoraceae</taxon>
        <taxon>Phyllachora</taxon>
    </lineage>
</organism>
<evidence type="ECO:0000313" key="13">
    <source>
        <dbReference type="Proteomes" id="UP001217918"/>
    </source>
</evidence>
<feature type="compositionally biased region" description="Low complexity" evidence="9">
    <location>
        <begin position="191"/>
        <end position="212"/>
    </location>
</feature>
<dbReference type="PROSITE" id="PS50048">
    <property type="entry name" value="ZN2_CY6_FUNGAL_2"/>
    <property type="match status" value="1"/>
</dbReference>
<dbReference type="SUPFAM" id="SSF57701">
    <property type="entry name" value="Zn2/Cys6 DNA-binding domain"/>
    <property type="match status" value="1"/>
</dbReference>